<evidence type="ECO:0000256" key="1">
    <source>
        <dbReference type="SAM" id="Phobius"/>
    </source>
</evidence>
<name>A0A1D8GQ39_9FIRM</name>
<dbReference type="KEGG" id="gfe:Gferi_07710"/>
<accession>A0A1D8GQ39</accession>
<dbReference type="SMART" id="SM00646">
    <property type="entry name" value="Ami_3"/>
    <property type="match status" value="1"/>
</dbReference>
<proteinExistence type="predicted"/>
<feature type="transmembrane region" description="Helical" evidence="1">
    <location>
        <begin position="33"/>
        <end position="57"/>
    </location>
</feature>
<dbReference type="Pfam" id="PF01520">
    <property type="entry name" value="Amidase_3"/>
    <property type="match status" value="1"/>
</dbReference>
<dbReference type="GO" id="GO:0008745">
    <property type="term" value="F:N-acetylmuramoyl-L-alanine amidase activity"/>
    <property type="evidence" value="ECO:0007669"/>
    <property type="project" value="InterPro"/>
</dbReference>
<dbReference type="PANTHER" id="PTHR34978:SF3">
    <property type="entry name" value="SLR0241 PROTEIN"/>
    <property type="match status" value="1"/>
</dbReference>
<protein>
    <recommendedName>
        <fullName evidence="2">MurNAc-LAA domain-containing protein</fullName>
    </recommendedName>
</protein>
<feature type="transmembrane region" description="Helical" evidence="1">
    <location>
        <begin position="117"/>
        <end position="136"/>
    </location>
</feature>
<evidence type="ECO:0000313" key="3">
    <source>
        <dbReference type="EMBL" id="AOT73037.1"/>
    </source>
</evidence>
<dbReference type="STRING" id="1424294.Gferi_07710"/>
<dbReference type="RefSeq" id="WP_069981345.1">
    <property type="nucleotide sequence ID" value="NZ_CP017269.1"/>
</dbReference>
<dbReference type="PANTHER" id="PTHR34978">
    <property type="entry name" value="POSSIBLE SENSOR-TRANSDUCER PROTEIN BLAR"/>
    <property type="match status" value="1"/>
</dbReference>
<evidence type="ECO:0000313" key="4">
    <source>
        <dbReference type="Proteomes" id="UP000095743"/>
    </source>
</evidence>
<dbReference type="Pfam" id="PF05569">
    <property type="entry name" value="Peptidase_M56"/>
    <property type="match status" value="1"/>
</dbReference>
<dbReference type="EMBL" id="CP017269">
    <property type="protein sequence ID" value="AOT73037.1"/>
    <property type="molecule type" value="Genomic_DNA"/>
</dbReference>
<dbReference type="GO" id="GO:0009253">
    <property type="term" value="P:peptidoglycan catabolic process"/>
    <property type="evidence" value="ECO:0007669"/>
    <property type="project" value="InterPro"/>
</dbReference>
<feature type="domain" description="MurNAc-LAA" evidence="2">
    <location>
        <begin position="441"/>
        <end position="558"/>
    </location>
</feature>
<keyword evidence="1" id="KW-1133">Transmembrane helix</keyword>
<dbReference type="Gene3D" id="3.40.630.40">
    <property type="entry name" value="Zn-dependent exopeptidases"/>
    <property type="match status" value="1"/>
</dbReference>
<dbReference type="Proteomes" id="UP000095743">
    <property type="component" value="Chromosome"/>
</dbReference>
<dbReference type="InterPro" id="IPR008756">
    <property type="entry name" value="Peptidase_M56"/>
</dbReference>
<organism evidence="3 4">
    <name type="scientific">Geosporobacter ferrireducens</name>
    <dbReference type="NCBI Taxonomy" id="1424294"/>
    <lineage>
        <taxon>Bacteria</taxon>
        <taxon>Bacillati</taxon>
        <taxon>Bacillota</taxon>
        <taxon>Clostridia</taxon>
        <taxon>Peptostreptococcales</taxon>
        <taxon>Thermotaleaceae</taxon>
        <taxon>Geosporobacter</taxon>
    </lineage>
</organism>
<sequence length="570" mass="65078">MRSSFMASILILLLLLIRKLFYRRFGARFLHSLWILVLLRLLIPVTFESPFSIFNLLDMNFRITSMVQNNNETFKVLPFAHEPLMEEELVGSNTEHSGYQDDIADNENNLHLSILKVLSLTWLMGFLALAVFSYIITMKFKHRTKNFKPLENPEIHSLVDYCRKKVKIKRQISVYMNPYFKSPCISGIIKPRIYLPEDICGRADQVQLQHILLHELSHYKRKDLWSNLFSVLTVLVHWFNPLVWLTVKKMRYDREIACDAYVMEMLEEEETMNYGMTIIHFSNLFSNKYKQLYFASFFEINSPLERRITMIKMFKKGSYQISAAVIICCIVIAAITLTNPVSSQSADIKNASSLANNTIVSDSTITAILNSKAKDKLVLIDAGHGGEDPGAIYTKPDNSQTKEKDLNLQISLLLYDMLKTSGIKVELTRQEDIAMKLSERAELANKLNASLLVSIHIDANADPSENGTTTLFNPSMDYTSYGITGERAAQLLQEELIGKLETTNQGIQKEDRLILLKNTKMPSSIVHIAYITNESDRQKLMTEEFKTQAAQALHDGIIKALNEMASTSKK</sequence>
<feature type="transmembrane region" description="Helical" evidence="1">
    <location>
        <begin position="317"/>
        <end position="337"/>
    </location>
</feature>
<dbReference type="SUPFAM" id="SSF53187">
    <property type="entry name" value="Zn-dependent exopeptidases"/>
    <property type="match status" value="1"/>
</dbReference>
<keyword evidence="1" id="KW-0812">Transmembrane</keyword>
<dbReference type="InterPro" id="IPR052173">
    <property type="entry name" value="Beta-lactam_resp_regulator"/>
</dbReference>
<feature type="transmembrane region" description="Helical" evidence="1">
    <location>
        <begin position="224"/>
        <end position="247"/>
    </location>
</feature>
<dbReference type="CDD" id="cd07341">
    <property type="entry name" value="M56_BlaR1_MecR1_like"/>
    <property type="match status" value="1"/>
</dbReference>
<dbReference type="CDD" id="cd02696">
    <property type="entry name" value="MurNAc-LAA"/>
    <property type="match status" value="1"/>
</dbReference>
<evidence type="ECO:0000259" key="2">
    <source>
        <dbReference type="SMART" id="SM00646"/>
    </source>
</evidence>
<reference evidence="3 4" key="1">
    <citation type="submission" date="2016-09" db="EMBL/GenBank/DDBJ databases">
        <title>Genomic analysis reveals versatility of anaerobic energy metabolism of Geosporobacter ferrireducens IRF9 of phylum Firmicutes.</title>
        <authorList>
            <person name="Kim S.-J."/>
        </authorList>
    </citation>
    <scope>NUCLEOTIDE SEQUENCE [LARGE SCALE GENOMIC DNA]</scope>
    <source>
        <strain evidence="3 4">IRF9</strain>
    </source>
</reference>
<dbReference type="InterPro" id="IPR002508">
    <property type="entry name" value="MurNAc-LAA_cat"/>
</dbReference>
<gene>
    <name evidence="3" type="ORF">Gferi_07710</name>
</gene>
<dbReference type="AlphaFoldDB" id="A0A1D8GQ39"/>
<keyword evidence="4" id="KW-1185">Reference proteome</keyword>
<keyword evidence="1" id="KW-0472">Membrane</keyword>